<organism evidence="4 5">
    <name type="scientific">Halogeometricum borinquense</name>
    <dbReference type="NCBI Taxonomy" id="60847"/>
    <lineage>
        <taxon>Archaea</taxon>
        <taxon>Methanobacteriati</taxon>
        <taxon>Methanobacteriota</taxon>
        <taxon>Stenosarchaea group</taxon>
        <taxon>Halobacteria</taxon>
        <taxon>Halobacteriales</taxon>
        <taxon>Haloferacaceae</taxon>
        <taxon>Halogeometricum</taxon>
    </lineage>
</organism>
<dbReference type="AlphaFoldDB" id="A0A482T6Z2"/>
<comment type="caution">
    <text evidence="4">The sequence shown here is derived from an EMBL/GenBank/DDBJ whole genome shotgun (WGS) entry which is preliminary data.</text>
</comment>
<name>A0A482T6Z2_9EURY</name>
<dbReference type="InterPro" id="IPR013971">
    <property type="entry name" value="HalX_domain"/>
</dbReference>
<dbReference type="SMART" id="SM00448">
    <property type="entry name" value="REC"/>
    <property type="match status" value="1"/>
</dbReference>
<dbReference type="SUPFAM" id="SSF52172">
    <property type="entry name" value="CheY-like"/>
    <property type="match status" value="1"/>
</dbReference>
<dbReference type="EMBL" id="RZHH01000003">
    <property type="protein sequence ID" value="RYJ08667.1"/>
    <property type="molecule type" value="Genomic_DNA"/>
</dbReference>
<dbReference type="PROSITE" id="PS50110">
    <property type="entry name" value="RESPONSE_REGULATORY"/>
    <property type="match status" value="1"/>
</dbReference>
<dbReference type="RefSeq" id="WP_129786621.1">
    <property type="nucleotide sequence ID" value="NZ_RZHH01000003.1"/>
</dbReference>
<dbReference type="Gene3D" id="3.40.50.2300">
    <property type="match status" value="1"/>
</dbReference>
<feature type="domain" description="Response regulatory" evidence="3">
    <location>
        <begin position="7"/>
        <end position="116"/>
    </location>
</feature>
<dbReference type="Pfam" id="PF08663">
    <property type="entry name" value="HalX"/>
    <property type="match status" value="1"/>
</dbReference>
<dbReference type="InterPro" id="IPR011006">
    <property type="entry name" value="CheY-like_superfamily"/>
</dbReference>
<sequence length="196" mass="22500">MSDNRHRVLIVEDDLQVAKTYEHWLSADYRVELAMGGREALDAVHDAIDVILLDRRMPGVSGDEVLERIHERDIDCYVAIVSAVDPGWEILKMGFDAYLTKPIKRQELRDLVQQLLSRSEFAAEIRSLYALQNKAAVLRESKSETELKQSLAYSQLQAAIEERKSSLDAERERLADDHEFISQIRDIEESISETEQ</sequence>
<keyword evidence="1 2" id="KW-0597">Phosphoprotein</keyword>
<feature type="modified residue" description="4-aspartylphosphate" evidence="2">
    <location>
        <position position="54"/>
    </location>
</feature>
<dbReference type="InterPro" id="IPR050595">
    <property type="entry name" value="Bact_response_regulator"/>
</dbReference>
<gene>
    <name evidence="4" type="ORF">ELS19_19500</name>
</gene>
<dbReference type="PANTHER" id="PTHR44591:SF3">
    <property type="entry name" value="RESPONSE REGULATORY DOMAIN-CONTAINING PROTEIN"/>
    <property type="match status" value="1"/>
</dbReference>
<dbReference type="InterPro" id="IPR001789">
    <property type="entry name" value="Sig_transdc_resp-reg_receiver"/>
</dbReference>
<evidence type="ECO:0000259" key="3">
    <source>
        <dbReference type="PROSITE" id="PS50110"/>
    </source>
</evidence>
<dbReference type="Proteomes" id="UP000294028">
    <property type="component" value="Unassembled WGS sequence"/>
</dbReference>
<dbReference type="Pfam" id="PF00072">
    <property type="entry name" value="Response_reg"/>
    <property type="match status" value="1"/>
</dbReference>
<accession>A0A482T6Z2</accession>
<proteinExistence type="predicted"/>
<evidence type="ECO:0000256" key="1">
    <source>
        <dbReference type="ARBA" id="ARBA00022553"/>
    </source>
</evidence>
<protein>
    <submittedName>
        <fullName evidence="4">Response regulator</fullName>
    </submittedName>
</protein>
<reference evidence="4 5" key="1">
    <citation type="submission" date="2018-12" db="EMBL/GenBank/DDBJ databases">
        <title>Genome analysis provides insights into bioremediation potentialities of Halogeometricum borinquense strain N11.</title>
        <authorList>
            <person name="Najjari A."/>
            <person name="Youssef N."/>
            <person name="Fhoula I."/>
            <person name="Ben Dhia O."/>
            <person name="Mahjoubi M."/>
            <person name="Ouzari H.I."/>
            <person name="Cherif A."/>
        </authorList>
    </citation>
    <scope>NUCLEOTIDE SEQUENCE [LARGE SCALE GENOMIC DNA]</scope>
    <source>
        <strain evidence="4 5">N11</strain>
    </source>
</reference>
<dbReference type="PANTHER" id="PTHR44591">
    <property type="entry name" value="STRESS RESPONSE REGULATOR PROTEIN 1"/>
    <property type="match status" value="1"/>
</dbReference>
<evidence type="ECO:0000313" key="5">
    <source>
        <dbReference type="Proteomes" id="UP000294028"/>
    </source>
</evidence>
<dbReference type="GO" id="GO:0000160">
    <property type="term" value="P:phosphorelay signal transduction system"/>
    <property type="evidence" value="ECO:0007669"/>
    <property type="project" value="InterPro"/>
</dbReference>
<evidence type="ECO:0000313" key="4">
    <source>
        <dbReference type="EMBL" id="RYJ08667.1"/>
    </source>
</evidence>
<evidence type="ECO:0000256" key="2">
    <source>
        <dbReference type="PROSITE-ProRule" id="PRU00169"/>
    </source>
</evidence>